<evidence type="ECO:0000259" key="1">
    <source>
        <dbReference type="PROSITE" id="PS50021"/>
    </source>
</evidence>
<comment type="caution">
    <text evidence="2">The sequence shown here is derived from an EMBL/GenBank/DDBJ whole genome shotgun (WGS) entry which is preliminary data.</text>
</comment>
<dbReference type="EMBL" id="AMZH03008943">
    <property type="protein sequence ID" value="RRT57917.1"/>
    <property type="molecule type" value="Genomic_DNA"/>
</dbReference>
<dbReference type="Gene3D" id="1.10.418.10">
    <property type="entry name" value="Calponin-like domain"/>
    <property type="match status" value="1"/>
</dbReference>
<sequence>MENGSRTNEELCRVSFRDGRLASRKAEEAGLPFHPPPFHSYSLNHLCSSKENRGDFRCLAILFAQKMEDGRPTKEEPCRVSFRDGRLASRKADSPFHQAASWLESIVGPLGLPLEPTEKEFVSCLRSGIVLCNAINRIQPGAVPKDHVKLFSKIMSDCLEGQQVHNVMLNLL</sequence>
<organism evidence="2 3">
    <name type="scientific">Ensete ventricosum</name>
    <name type="common">Abyssinian banana</name>
    <name type="synonym">Musa ensete</name>
    <dbReference type="NCBI Taxonomy" id="4639"/>
    <lineage>
        <taxon>Eukaryota</taxon>
        <taxon>Viridiplantae</taxon>
        <taxon>Streptophyta</taxon>
        <taxon>Embryophyta</taxon>
        <taxon>Tracheophyta</taxon>
        <taxon>Spermatophyta</taxon>
        <taxon>Magnoliopsida</taxon>
        <taxon>Liliopsida</taxon>
        <taxon>Zingiberales</taxon>
        <taxon>Musaceae</taxon>
        <taxon>Ensete</taxon>
    </lineage>
</organism>
<proteinExistence type="predicted"/>
<dbReference type="Pfam" id="PF00307">
    <property type="entry name" value="CH"/>
    <property type="match status" value="1"/>
</dbReference>
<evidence type="ECO:0000313" key="2">
    <source>
        <dbReference type="EMBL" id="RRT57917.1"/>
    </source>
</evidence>
<dbReference type="SUPFAM" id="SSF47576">
    <property type="entry name" value="Calponin-homology domain, CH-domain"/>
    <property type="match status" value="1"/>
</dbReference>
<protein>
    <recommendedName>
        <fullName evidence="1">Calponin-homology (CH) domain-containing protein</fullName>
    </recommendedName>
</protein>
<dbReference type="Proteomes" id="UP000287651">
    <property type="component" value="Unassembled WGS sequence"/>
</dbReference>
<reference evidence="2 3" key="1">
    <citation type="journal article" date="2014" name="Agronomy (Basel)">
        <title>A Draft Genome Sequence for Ensete ventricosum, the Drought-Tolerant Tree Against Hunger.</title>
        <authorList>
            <person name="Harrison J."/>
            <person name="Moore K.A."/>
            <person name="Paszkiewicz K."/>
            <person name="Jones T."/>
            <person name="Grant M."/>
            <person name="Ambacheew D."/>
            <person name="Muzemil S."/>
            <person name="Studholme D.J."/>
        </authorList>
    </citation>
    <scope>NUCLEOTIDE SEQUENCE [LARGE SCALE GENOMIC DNA]</scope>
</reference>
<dbReference type="PROSITE" id="PS50021">
    <property type="entry name" value="CH"/>
    <property type="match status" value="1"/>
</dbReference>
<name>A0A426Z1R7_ENSVE</name>
<dbReference type="AlphaFoldDB" id="A0A426Z1R7"/>
<evidence type="ECO:0000313" key="3">
    <source>
        <dbReference type="Proteomes" id="UP000287651"/>
    </source>
</evidence>
<gene>
    <name evidence="2" type="ORF">B296_00043984</name>
</gene>
<dbReference type="InterPro" id="IPR036872">
    <property type="entry name" value="CH_dom_sf"/>
</dbReference>
<accession>A0A426Z1R7</accession>
<dbReference type="InterPro" id="IPR001715">
    <property type="entry name" value="CH_dom"/>
</dbReference>
<feature type="domain" description="Calponin-homology (CH)" evidence="1">
    <location>
        <begin position="93"/>
        <end position="172"/>
    </location>
</feature>